<reference evidence="2" key="1">
    <citation type="submission" date="2025-08" db="UniProtKB">
        <authorList>
            <consortium name="RefSeq"/>
        </authorList>
    </citation>
    <scope>IDENTIFICATION</scope>
    <source>
        <tissue evidence="2">Blood</tissue>
    </source>
</reference>
<proteinExistence type="predicted"/>
<feature type="region of interest" description="Disordered" evidence="1">
    <location>
        <begin position="224"/>
        <end position="270"/>
    </location>
</feature>
<accession>A0A9W3HDI7</accession>
<organism evidence="2">
    <name type="scientific">Camelus bactrianus</name>
    <name type="common">Bactrian camel</name>
    <dbReference type="NCBI Taxonomy" id="9837"/>
    <lineage>
        <taxon>Eukaryota</taxon>
        <taxon>Metazoa</taxon>
        <taxon>Chordata</taxon>
        <taxon>Craniata</taxon>
        <taxon>Vertebrata</taxon>
        <taxon>Euteleostomi</taxon>
        <taxon>Mammalia</taxon>
        <taxon>Eutheria</taxon>
        <taxon>Laurasiatheria</taxon>
        <taxon>Artiodactyla</taxon>
        <taxon>Tylopoda</taxon>
        <taxon>Camelidae</taxon>
        <taxon>Camelus</taxon>
    </lineage>
</organism>
<dbReference type="RefSeq" id="XP_045368969.1">
    <property type="nucleotide sequence ID" value="XM_045513013.1"/>
</dbReference>
<evidence type="ECO:0000256" key="1">
    <source>
        <dbReference type="SAM" id="MobiDB-lite"/>
    </source>
</evidence>
<dbReference type="AlphaFoldDB" id="A0A9W3HDI7"/>
<name>A0A9W3HDI7_CAMBA</name>
<protein>
    <submittedName>
        <fullName evidence="2">Uncharacterized protein LOC123615420</fullName>
    </submittedName>
</protein>
<evidence type="ECO:0000313" key="2">
    <source>
        <dbReference type="RefSeq" id="XP_045368969.1"/>
    </source>
</evidence>
<gene>
    <name evidence="2" type="primary">LOC123615420</name>
</gene>
<feature type="region of interest" description="Disordered" evidence="1">
    <location>
        <begin position="1"/>
        <end position="40"/>
    </location>
</feature>
<feature type="compositionally biased region" description="Low complexity" evidence="1">
    <location>
        <begin position="22"/>
        <end position="33"/>
    </location>
</feature>
<sequence>MLRNTEFGMPRASLHPWGDGSRAPAGARGPPARRGGRGVGSLRLCGSHREGEGGWPCPYDACKDASPLHGQEAARVLQGLEGGPGYWALGTGLDGFVKVRSELTPLPLGLNQLVVGRALSSRRCEGPGLLCCKLFTDIERGSLCCTVCVLKQEPEKEARRPCLGSVCPAPRGTEASPARKLDGTGGWRQTDSTQTLISARVRATGLASVPSRASVRPVGLPVSVSPNPEPAHWNFPIRRARGNRRSTQSESKFPGGGPSGSPAVDADASWVPSKIVAGAAKGVSSEPSHPHRQQE</sequence>